<dbReference type="Gene3D" id="3.40.30.10">
    <property type="entry name" value="Glutaredoxin"/>
    <property type="match status" value="1"/>
</dbReference>
<evidence type="ECO:0000313" key="7">
    <source>
        <dbReference type="EMBL" id="SVB06989.1"/>
    </source>
</evidence>
<dbReference type="SUPFAM" id="SSF52833">
    <property type="entry name" value="Thioredoxin-like"/>
    <property type="match status" value="1"/>
</dbReference>
<dbReference type="PANTHER" id="PTHR42801">
    <property type="entry name" value="THIOREDOXIN-DEPENDENT PEROXIDE REDUCTASE"/>
    <property type="match status" value="1"/>
</dbReference>
<dbReference type="PANTHER" id="PTHR42801:SF4">
    <property type="entry name" value="AHPC_TSA FAMILY PROTEIN"/>
    <property type="match status" value="1"/>
</dbReference>
<dbReference type="GO" id="GO:0008379">
    <property type="term" value="F:thioredoxin peroxidase activity"/>
    <property type="evidence" value="ECO:0007669"/>
    <property type="project" value="TreeGrafter"/>
</dbReference>
<dbReference type="GO" id="GO:0034599">
    <property type="term" value="P:cellular response to oxidative stress"/>
    <property type="evidence" value="ECO:0007669"/>
    <property type="project" value="TreeGrafter"/>
</dbReference>
<proteinExistence type="predicted"/>
<name>A0A382AZU7_9ZZZZ</name>
<evidence type="ECO:0000256" key="1">
    <source>
        <dbReference type="ARBA" id="ARBA00022559"/>
    </source>
</evidence>
<accession>A0A382AZU7</accession>
<keyword evidence="3" id="KW-0560">Oxidoreductase</keyword>
<feature type="non-terminal residue" evidence="7">
    <location>
        <position position="1"/>
    </location>
</feature>
<dbReference type="InterPro" id="IPR050924">
    <property type="entry name" value="Peroxiredoxin_BCP/PrxQ"/>
</dbReference>
<evidence type="ECO:0000256" key="4">
    <source>
        <dbReference type="ARBA" id="ARBA00023157"/>
    </source>
</evidence>
<keyword evidence="1" id="KW-0575">Peroxidase</keyword>
<dbReference type="AlphaFoldDB" id="A0A382AZU7"/>
<keyword evidence="2" id="KW-0049">Antioxidant</keyword>
<reference evidence="7" key="1">
    <citation type="submission" date="2018-05" db="EMBL/GenBank/DDBJ databases">
        <authorList>
            <person name="Lanie J.A."/>
            <person name="Ng W.-L."/>
            <person name="Kazmierczak K.M."/>
            <person name="Andrzejewski T.M."/>
            <person name="Davidsen T.M."/>
            <person name="Wayne K.J."/>
            <person name="Tettelin H."/>
            <person name="Glass J.I."/>
            <person name="Rusch D."/>
            <person name="Podicherti R."/>
            <person name="Tsui H.-C.T."/>
            <person name="Winkler M.E."/>
        </authorList>
    </citation>
    <scope>NUCLEOTIDE SEQUENCE</scope>
</reference>
<feature type="domain" description="Alkyl hydroperoxide reductase subunit C/ Thiol specific antioxidant" evidence="6">
    <location>
        <begin position="2"/>
        <end position="69"/>
    </location>
</feature>
<dbReference type="GO" id="GO:0045454">
    <property type="term" value="P:cell redox homeostasis"/>
    <property type="evidence" value="ECO:0007669"/>
    <property type="project" value="TreeGrafter"/>
</dbReference>
<keyword evidence="5" id="KW-0676">Redox-active center</keyword>
<keyword evidence="4" id="KW-1015">Disulfide bond</keyword>
<dbReference type="EMBL" id="UINC01027554">
    <property type="protein sequence ID" value="SVB06989.1"/>
    <property type="molecule type" value="Genomic_DNA"/>
</dbReference>
<evidence type="ECO:0000256" key="3">
    <source>
        <dbReference type="ARBA" id="ARBA00023002"/>
    </source>
</evidence>
<dbReference type="CDD" id="cd03017">
    <property type="entry name" value="PRX_BCP"/>
    <property type="match status" value="1"/>
</dbReference>
<protein>
    <recommendedName>
        <fullName evidence="6">Alkyl hydroperoxide reductase subunit C/ Thiol specific antioxidant domain-containing protein</fullName>
    </recommendedName>
</protein>
<evidence type="ECO:0000256" key="2">
    <source>
        <dbReference type="ARBA" id="ARBA00022862"/>
    </source>
</evidence>
<organism evidence="7">
    <name type="scientific">marine metagenome</name>
    <dbReference type="NCBI Taxonomy" id="408172"/>
    <lineage>
        <taxon>unclassified sequences</taxon>
        <taxon>metagenomes</taxon>
        <taxon>ecological metagenomes</taxon>
    </lineage>
</organism>
<evidence type="ECO:0000256" key="5">
    <source>
        <dbReference type="ARBA" id="ARBA00023284"/>
    </source>
</evidence>
<evidence type="ECO:0000259" key="6">
    <source>
        <dbReference type="Pfam" id="PF00578"/>
    </source>
</evidence>
<dbReference type="InterPro" id="IPR000866">
    <property type="entry name" value="AhpC/TSA"/>
</dbReference>
<dbReference type="Pfam" id="PF00578">
    <property type="entry name" value="AhpC-TSA"/>
    <property type="match status" value="1"/>
</dbReference>
<sequence>VVLGVSCDSVAKHDKFVGKYDLPFLLLADEDQEILKKYCAWGPKKFMGKEYEGIHRISYLIDPEGKIQKIWPKVKPEEHAAEVLAEIEG</sequence>
<dbReference type="GO" id="GO:0005737">
    <property type="term" value="C:cytoplasm"/>
    <property type="evidence" value="ECO:0007669"/>
    <property type="project" value="TreeGrafter"/>
</dbReference>
<dbReference type="InterPro" id="IPR036249">
    <property type="entry name" value="Thioredoxin-like_sf"/>
</dbReference>
<gene>
    <name evidence="7" type="ORF">METZ01_LOCUS159843</name>
</gene>